<sequence>MDIITILFVSADAAYAKALASCVTETSKNMVFTLLDSQAYLRGNFAMPNLILFDWMVPEQEGEAGAGVVRLSERAGEADLFRYDTAENLAAQLLTFYSAKTGRSFPRPVNGPGKLVLFCSACGGTGKTSVALGLAEELSRFHGKRVLYLSGEEVESTGTYFQEERKKSLSNYLYQLAKQKDCCFPLEGAVLCSSYGVLAFSPAAGRNPLKELTMAEWSDFLEALQKAAPLDYIFVDGDDTLGEEGIWLASVCQHICLVSRPEQNQRQERYGRYLEHCLGRQVWDKMIWVVNFAEDENRGEAGREFIPAAEVAWGNGQTVKTVYVERDEASFIHGQRTDGSAFTTISIEREFGTGMKQLSSELTWILQ</sequence>
<keyword evidence="2" id="KW-1185">Reference proteome</keyword>
<dbReference type="InterPro" id="IPR027417">
    <property type="entry name" value="P-loop_NTPase"/>
</dbReference>
<protein>
    <recommendedName>
        <fullName evidence="3">AAA domain-containing protein</fullName>
    </recommendedName>
</protein>
<dbReference type="RefSeq" id="WP_163066370.1">
    <property type="nucleotide sequence ID" value="NZ_CP048649.1"/>
</dbReference>
<name>A0A858BX17_9FIRM</name>
<evidence type="ECO:0008006" key="3">
    <source>
        <dbReference type="Google" id="ProtNLM"/>
    </source>
</evidence>
<dbReference type="AlphaFoldDB" id="A0A858BX17"/>
<evidence type="ECO:0000313" key="1">
    <source>
        <dbReference type="EMBL" id="QIB69264.1"/>
    </source>
</evidence>
<accession>A0A858BX17</accession>
<proteinExistence type="predicted"/>
<gene>
    <name evidence="1" type="ORF">Ami103574_07980</name>
</gene>
<dbReference type="EMBL" id="CP048649">
    <property type="protein sequence ID" value="QIB69264.1"/>
    <property type="molecule type" value="Genomic_DNA"/>
</dbReference>
<dbReference type="Proteomes" id="UP000466848">
    <property type="component" value="Chromosome"/>
</dbReference>
<organism evidence="1 2">
    <name type="scientific">Aminipila butyrica</name>
    <dbReference type="NCBI Taxonomy" id="433296"/>
    <lineage>
        <taxon>Bacteria</taxon>
        <taxon>Bacillati</taxon>
        <taxon>Bacillota</taxon>
        <taxon>Clostridia</taxon>
        <taxon>Peptostreptococcales</taxon>
        <taxon>Anaerovoracaceae</taxon>
        <taxon>Aminipila</taxon>
    </lineage>
</organism>
<dbReference type="KEGG" id="abut:Ami103574_07980"/>
<reference evidence="1 2" key="1">
    <citation type="submission" date="2020-02" db="EMBL/GenBank/DDBJ databases">
        <authorList>
            <person name="Kim Y.B."/>
            <person name="Roh S.W."/>
        </authorList>
    </citation>
    <scope>NUCLEOTIDE SEQUENCE [LARGE SCALE GENOMIC DNA]</scope>
    <source>
        <strain evidence="1 2">DSM 103574</strain>
    </source>
</reference>
<dbReference type="SUPFAM" id="SSF52540">
    <property type="entry name" value="P-loop containing nucleoside triphosphate hydrolases"/>
    <property type="match status" value="1"/>
</dbReference>
<dbReference type="Gene3D" id="3.40.50.300">
    <property type="entry name" value="P-loop containing nucleotide triphosphate hydrolases"/>
    <property type="match status" value="1"/>
</dbReference>
<evidence type="ECO:0000313" key="2">
    <source>
        <dbReference type="Proteomes" id="UP000466848"/>
    </source>
</evidence>